<keyword evidence="3 10" id="KW-0444">Lipid biosynthesis</keyword>
<comment type="subunit">
    <text evidence="9 10">Homodimer. Probably interacts with PlsY.</text>
</comment>
<keyword evidence="6 10" id="KW-0594">Phospholipid biosynthesis</keyword>
<evidence type="ECO:0000256" key="10">
    <source>
        <dbReference type="HAMAP-Rule" id="MF_00019"/>
    </source>
</evidence>
<dbReference type="Proteomes" id="UP000030361">
    <property type="component" value="Chromosome"/>
</dbReference>
<dbReference type="GO" id="GO:0043811">
    <property type="term" value="F:phosphate:acyl-[acyl carrier protein] acyltransferase activity"/>
    <property type="evidence" value="ECO:0007669"/>
    <property type="project" value="UniProtKB-UniRule"/>
</dbReference>
<dbReference type="Gene3D" id="3.40.718.10">
    <property type="entry name" value="Isopropylmalate Dehydrogenase"/>
    <property type="match status" value="1"/>
</dbReference>
<organism evidence="11 12">
    <name type="scientific">Lentilactobacillus curieae</name>
    <dbReference type="NCBI Taxonomy" id="1138822"/>
    <lineage>
        <taxon>Bacteria</taxon>
        <taxon>Bacillati</taxon>
        <taxon>Bacillota</taxon>
        <taxon>Bacilli</taxon>
        <taxon>Lactobacillales</taxon>
        <taxon>Lactobacillaceae</taxon>
        <taxon>Lentilactobacillus</taxon>
    </lineage>
</organism>
<dbReference type="HAMAP" id="MF_00019">
    <property type="entry name" value="PlsX"/>
    <property type="match status" value="1"/>
</dbReference>
<comment type="catalytic activity">
    <reaction evidence="1 10">
        <text>a fatty acyl-[ACP] + phosphate = an acyl phosphate + holo-[ACP]</text>
        <dbReference type="Rhea" id="RHEA:42292"/>
        <dbReference type="Rhea" id="RHEA-COMP:9685"/>
        <dbReference type="Rhea" id="RHEA-COMP:14125"/>
        <dbReference type="ChEBI" id="CHEBI:43474"/>
        <dbReference type="ChEBI" id="CHEBI:59918"/>
        <dbReference type="ChEBI" id="CHEBI:64479"/>
        <dbReference type="ChEBI" id="CHEBI:138651"/>
        <dbReference type="EC" id="2.3.1.274"/>
    </reaction>
</comment>
<keyword evidence="5 10" id="KW-0443">Lipid metabolism</keyword>
<comment type="similarity">
    <text evidence="10">Belongs to the PlsX family.</text>
</comment>
<reference evidence="11 12" key="1">
    <citation type="journal article" date="2015" name="Genome Announc.">
        <title>Genome Sequence of Lactobacillus curieae CCTCC M 2011381T, a Novel Producer of Gamma-aminobutyric Acid.</title>
        <authorList>
            <person name="Wang Y."/>
            <person name="Wang Y."/>
            <person name="Lang C."/>
            <person name="Wei D."/>
            <person name="Xu P."/>
            <person name="Xie J."/>
        </authorList>
    </citation>
    <scope>NUCLEOTIDE SEQUENCE [LARGE SCALE GENOMIC DNA]</scope>
    <source>
        <strain evidence="11 12">CCTCC M 2011381</strain>
    </source>
</reference>
<dbReference type="EC" id="2.3.1.274" evidence="8 10"/>
<comment type="subcellular location">
    <subcellularLocation>
        <location evidence="10">Cytoplasm</location>
    </subcellularLocation>
    <text evidence="10">Associated with the membrane possibly through PlsY.</text>
</comment>
<dbReference type="GO" id="GO:0005737">
    <property type="term" value="C:cytoplasm"/>
    <property type="evidence" value="ECO:0007669"/>
    <property type="project" value="UniProtKB-SubCell"/>
</dbReference>
<evidence type="ECO:0000256" key="4">
    <source>
        <dbReference type="ARBA" id="ARBA00022679"/>
    </source>
</evidence>
<evidence type="ECO:0000256" key="1">
    <source>
        <dbReference type="ARBA" id="ARBA00001232"/>
    </source>
</evidence>
<dbReference type="eggNOG" id="COG0416">
    <property type="taxonomic scope" value="Bacteria"/>
</dbReference>
<keyword evidence="7 10" id="KW-1208">Phospholipid metabolism</keyword>
<dbReference type="PANTHER" id="PTHR30100:SF1">
    <property type="entry name" value="PHOSPHATE ACYLTRANSFERASE"/>
    <property type="match status" value="1"/>
</dbReference>
<dbReference type="NCBIfam" id="TIGR00182">
    <property type="entry name" value="plsX"/>
    <property type="match status" value="1"/>
</dbReference>
<dbReference type="OrthoDB" id="9806408at2"/>
<dbReference type="SUPFAM" id="SSF53659">
    <property type="entry name" value="Isocitrate/Isopropylmalate dehydrogenase-like"/>
    <property type="match status" value="1"/>
</dbReference>
<dbReference type="Pfam" id="PF02504">
    <property type="entry name" value="FA_synthesis"/>
    <property type="match status" value="1"/>
</dbReference>
<evidence type="ECO:0000313" key="12">
    <source>
        <dbReference type="Proteomes" id="UP000030361"/>
    </source>
</evidence>
<dbReference type="InterPro" id="IPR012281">
    <property type="entry name" value="Phospholipid_synth_PlsX-like"/>
</dbReference>
<dbReference type="EMBL" id="CP018906">
    <property type="protein sequence ID" value="AQW22023.1"/>
    <property type="molecule type" value="Genomic_DNA"/>
</dbReference>
<dbReference type="RefSeq" id="WP_035167214.1">
    <property type="nucleotide sequence ID" value="NZ_CP018906.1"/>
</dbReference>
<dbReference type="PIRSF" id="PIRSF002465">
    <property type="entry name" value="Phsphlp_syn_PlsX"/>
    <property type="match status" value="1"/>
</dbReference>
<evidence type="ECO:0000313" key="11">
    <source>
        <dbReference type="EMBL" id="AQW22023.1"/>
    </source>
</evidence>
<evidence type="ECO:0000256" key="8">
    <source>
        <dbReference type="ARBA" id="ARBA00024069"/>
    </source>
</evidence>
<evidence type="ECO:0000256" key="3">
    <source>
        <dbReference type="ARBA" id="ARBA00022516"/>
    </source>
</evidence>
<name>A0A1S6QKC2_9LACO</name>
<evidence type="ECO:0000256" key="5">
    <source>
        <dbReference type="ARBA" id="ARBA00023098"/>
    </source>
</evidence>
<proteinExistence type="inferred from homology"/>
<keyword evidence="11" id="KW-0012">Acyltransferase</keyword>
<dbReference type="PANTHER" id="PTHR30100">
    <property type="entry name" value="FATTY ACID/PHOSPHOLIPID SYNTHESIS PROTEIN PLSX"/>
    <property type="match status" value="1"/>
</dbReference>
<keyword evidence="12" id="KW-1185">Reference proteome</keyword>
<gene>
    <name evidence="10" type="primary">plsX</name>
    <name evidence="11" type="ORF">PL11_008870</name>
</gene>
<protein>
    <recommendedName>
        <fullName evidence="8 10">Phosphate acyltransferase</fullName>
        <ecNumber evidence="8 10">2.3.1.274</ecNumber>
    </recommendedName>
    <alternativeName>
        <fullName evidence="10">Acyl-ACP phosphotransacylase</fullName>
    </alternativeName>
    <alternativeName>
        <fullName evidence="10">Acyl-[acyl-carrier-protein]--phosphate acyltransferase</fullName>
    </alternativeName>
    <alternativeName>
        <fullName evidence="10">Phosphate-acyl-ACP acyltransferase</fullName>
    </alternativeName>
</protein>
<evidence type="ECO:0000256" key="6">
    <source>
        <dbReference type="ARBA" id="ARBA00023209"/>
    </source>
</evidence>
<evidence type="ECO:0000256" key="9">
    <source>
        <dbReference type="ARBA" id="ARBA00046608"/>
    </source>
</evidence>
<dbReference type="UniPathway" id="UPA00085"/>
<keyword evidence="4 10" id="KW-0808">Transferase</keyword>
<keyword evidence="2 10" id="KW-0963">Cytoplasm</keyword>
<sequence>MRIAIDAMGGDHAPKEIIEGVELSRDENPDVIYDLFGLTDEIKKYLKNDQNIEITQADEVIEMGEEPVRAIRKKKQSSLVLAAQSVKDGKNDAFFSAGNTGAILAAGLFVVGRIKEIDRPALTTTLPIVTPKEGMSDKFVMLDVGANADSKALNLYQFAFMGKYYATNVLKIDNPRIGLLNNGTEADKGDMLHKEVHELLAANKDINFIGNVEARELLNGAADVVVTDGFTGNAALKGIEGTALSTLNLIKSSIMDGGMKSKMGALMLKDVFKSIASKMDYSKYGGAMFLGLKAPVIKAHGASKQETVKNTLAQIKTIIDSKMITEMVDYVDSHKAELDAIKESVKKG</sequence>
<comment type="pathway">
    <text evidence="10">Lipid metabolism; phospholipid metabolism.</text>
</comment>
<comment type="function">
    <text evidence="10">Catalyzes the reversible formation of acyl-phosphate (acyl-PO(4)) from acyl-[acyl-carrier-protein] (acyl-ACP). This enzyme utilizes acyl-ACP as fatty acyl donor, but not acyl-CoA.</text>
</comment>
<accession>A0A1S6QKC2</accession>
<evidence type="ECO:0000256" key="2">
    <source>
        <dbReference type="ARBA" id="ARBA00022490"/>
    </source>
</evidence>
<evidence type="ECO:0000256" key="7">
    <source>
        <dbReference type="ARBA" id="ARBA00023264"/>
    </source>
</evidence>
<dbReference type="GO" id="GO:0008654">
    <property type="term" value="P:phospholipid biosynthetic process"/>
    <property type="evidence" value="ECO:0007669"/>
    <property type="project" value="UniProtKB-KW"/>
</dbReference>
<dbReference type="KEGG" id="lcu:PL11_008870"/>
<dbReference type="GO" id="GO:0006633">
    <property type="term" value="P:fatty acid biosynthetic process"/>
    <property type="evidence" value="ECO:0007669"/>
    <property type="project" value="UniProtKB-UniRule"/>
</dbReference>
<dbReference type="InterPro" id="IPR003664">
    <property type="entry name" value="FA_synthesis"/>
</dbReference>
<dbReference type="AlphaFoldDB" id="A0A1S6QKC2"/>